<evidence type="ECO:0000313" key="6">
    <source>
        <dbReference type="EMBL" id="GIQ89072.1"/>
    </source>
</evidence>
<evidence type="ECO:0000256" key="3">
    <source>
        <dbReference type="ARBA" id="ARBA00022737"/>
    </source>
</evidence>
<dbReference type="GO" id="GO:0035720">
    <property type="term" value="P:intraciliary anterograde transport"/>
    <property type="evidence" value="ECO:0007669"/>
    <property type="project" value="TreeGrafter"/>
</dbReference>
<dbReference type="AlphaFoldDB" id="A0A9K3D5N9"/>
<dbReference type="InterPro" id="IPR030511">
    <property type="entry name" value="TTC26"/>
</dbReference>
<evidence type="ECO:0000256" key="2">
    <source>
        <dbReference type="ARBA" id="ARBA00007834"/>
    </source>
</evidence>
<evidence type="ECO:0000256" key="1">
    <source>
        <dbReference type="ARBA" id="ARBA00004138"/>
    </source>
</evidence>
<keyword evidence="3" id="KW-0677">Repeat</keyword>
<comment type="similarity">
    <text evidence="2">Belongs to the IFT56 family.</text>
</comment>
<reference evidence="6 7" key="1">
    <citation type="journal article" date="2018" name="PLoS ONE">
        <title>The draft genome of Kipferlia bialata reveals reductive genome evolution in fornicate parasites.</title>
        <authorList>
            <person name="Tanifuji G."/>
            <person name="Takabayashi S."/>
            <person name="Kume K."/>
            <person name="Takagi M."/>
            <person name="Nakayama T."/>
            <person name="Kamikawa R."/>
            <person name="Inagaki Y."/>
            <person name="Hashimoto T."/>
        </authorList>
    </citation>
    <scope>NUCLEOTIDE SEQUENCE [LARGE SCALE GENOMIC DNA]</scope>
    <source>
        <strain evidence="6">NY0173</strain>
    </source>
</reference>
<dbReference type="OrthoDB" id="95390at2759"/>
<dbReference type="Gene3D" id="1.25.40.10">
    <property type="entry name" value="Tetratricopeptide repeat domain"/>
    <property type="match status" value="1"/>
</dbReference>
<dbReference type="GO" id="GO:0120170">
    <property type="term" value="F:intraciliary transport particle B binding"/>
    <property type="evidence" value="ECO:0007669"/>
    <property type="project" value="TreeGrafter"/>
</dbReference>
<dbReference type="GO" id="GO:0030992">
    <property type="term" value="C:intraciliary transport particle B"/>
    <property type="evidence" value="ECO:0007669"/>
    <property type="project" value="TreeGrafter"/>
</dbReference>
<evidence type="ECO:0000256" key="4">
    <source>
        <dbReference type="ARBA" id="ARBA00022803"/>
    </source>
</evidence>
<dbReference type="PANTHER" id="PTHR14781">
    <property type="entry name" value="INTRAFLAGELLAR TRANSPORT PROTEIN 56"/>
    <property type="match status" value="1"/>
</dbReference>
<dbReference type="InterPro" id="IPR011990">
    <property type="entry name" value="TPR-like_helical_dom_sf"/>
</dbReference>
<accession>A0A9K3D5N9</accession>
<dbReference type="Proteomes" id="UP000265618">
    <property type="component" value="Unassembled WGS sequence"/>
</dbReference>
<dbReference type="SUPFAM" id="SSF48452">
    <property type="entry name" value="TPR-like"/>
    <property type="match status" value="1"/>
</dbReference>
<keyword evidence="5" id="KW-0966">Cell projection</keyword>
<dbReference type="GO" id="GO:0036064">
    <property type="term" value="C:ciliary basal body"/>
    <property type="evidence" value="ECO:0007669"/>
    <property type="project" value="TreeGrafter"/>
</dbReference>
<dbReference type="GO" id="GO:0097546">
    <property type="term" value="C:ciliary base"/>
    <property type="evidence" value="ECO:0007669"/>
    <property type="project" value="TreeGrafter"/>
</dbReference>
<proteinExistence type="inferred from homology"/>
<dbReference type="PANTHER" id="PTHR14781:SF0">
    <property type="entry name" value="INTRAFLAGELLAR TRANSPORT PROTEIN 56"/>
    <property type="match status" value="1"/>
</dbReference>
<name>A0A9K3D5N9_9EUKA</name>
<evidence type="ECO:0000313" key="7">
    <source>
        <dbReference type="Proteomes" id="UP000265618"/>
    </source>
</evidence>
<gene>
    <name evidence="6" type="ORF">KIPB_011457</name>
</gene>
<sequence length="111" mass="12891">RYEEAIECLEGDIPEPWTKTLVYKLWLCRCYIKLNRPQKAFNVFTSGEPNADAFILLQMIADDCYESRLWKHAARAFRHLVELEEDNEQYIAGYRGACAAMVLESKGVKVK</sequence>
<comment type="caution">
    <text evidence="6">The sequence shown here is derived from an EMBL/GenBank/DDBJ whole genome shotgun (WGS) entry which is preliminary data.</text>
</comment>
<feature type="non-terminal residue" evidence="6">
    <location>
        <position position="1"/>
    </location>
</feature>
<dbReference type="GO" id="GO:0035735">
    <property type="term" value="P:intraciliary transport involved in cilium assembly"/>
    <property type="evidence" value="ECO:0007669"/>
    <property type="project" value="TreeGrafter"/>
</dbReference>
<keyword evidence="4" id="KW-0802">TPR repeat</keyword>
<keyword evidence="7" id="KW-1185">Reference proteome</keyword>
<organism evidence="6 7">
    <name type="scientific">Kipferlia bialata</name>
    <dbReference type="NCBI Taxonomy" id="797122"/>
    <lineage>
        <taxon>Eukaryota</taxon>
        <taxon>Metamonada</taxon>
        <taxon>Carpediemonas-like organisms</taxon>
        <taxon>Kipferlia</taxon>
    </lineage>
</organism>
<protein>
    <submittedName>
        <fullName evidence="6">Tetratricopeptide repeat protein 26</fullName>
    </submittedName>
</protein>
<comment type="subcellular location">
    <subcellularLocation>
        <location evidence="1">Cell projection</location>
        <location evidence="1">Cilium</location>
    </subcellularLocation>
</comment>
<evidence type="ECO:0000256" key="5">
    <source>
        <dbReference type="ARBA" id="ARBA00023273"/>
    </source>
</evidence>
<dbReference type="EMBL" id="BDIP01004659">
    <property type="protein sequence ID" value="GIQ89072.1"/>
    <property type="molecule type" value="Genomic_DNA"/>
</dbReference>